<name>A0ABD5RVP9_9EURY</name>
<sequence length="57" mass="6480">MGVEVAVIKGADWTVDYRDEVFRDRGTTLIRHPNVPNLVSYLVACDNDVFVERSLLD</sequence>
<accession>A0ABD5RVP9</accession>
<gene>
    <name evidence="1" type="ORF">ACFQE1_02195</name>
</gene>
<protein>
    <submittedName>
        <fullName evidence="1">Uncharacterized protein</fullName>
    </submittedName>
</protein>
<comment type="caution">
    <text evidence="1">The sequence shown here is derived from an EMBL/GenBank/DDBJ whole genome shotgun (WGS) entry which is preliminary data.</text>
</comment>
<dbReference type="EMBL" id="JBHSWU010000007">
    <property type="protein sequence ID" value="MFC6723222.1"/>
    <property type="molecule type" value="Genomic_DNA"/>
</dbReference>
<evidence type="ECO:0000313" key="2">
    <source>
        <dbReference type="Proteomes" id="UP001596328"/>
    </source>
</evidence>
<organism evidence="1 2">
    <name type="scientific">Halobium palmae</name>
    <dbReference type="NCBI Taxonomy" id="1776492"/>
    <lineage>
        <taxon>Archaea</taxon>
        <taxon>Methanobacteriati</taxon>
        <taxon>Methanobacteriota</taxon>
        <taxon>Stenosarchaea group</taxon>
        <taxon>Halobacteria</taxon>
        <taxon>Halobacteriales</taxon>
        <taxon>Haloferacaceae</taxon>
        <taxon>Halobium</taxon>
    </lineage>
</organism>
<proteinExistence type="predicted"/>
<dbReference type="AlphaFoldDB" id="A0ABD5RVP9"/>
<reference evidence="1 2" key="1">
    <citation type="journal article" date="2019" name="Int. J. Syst. Evol. Microbiol.">
        <title>The Global Catalogue of Microorganisms (GCM) 10K type strain sequencing project: providing services to taxonomists for standard genome sequencing and annotation.</title>
        <authorList>
            <consortium name="The Broad Institute Genomics Platform"/>
            <consortium name="The Broad Institute Genome Sequencing Center for Infectious Disease"/>
            <person name="Wu L."/>
            <person name="Ma J."/>
        </authorList>
    </citation>
    <scope>NUCLEOTIDE SEQUENCE [LARGE SCALE GENOMIC DNA]</scope>
    <source>
        <strain evidence="1 2">NBRC 111368</strain>
    </source>
</reference>
<dbReference type="Proteomes" id="UP001596328">
    <property type="component" value="Unassembled WGS sequence"/>
</dbReference>
<keyword evidence="2" id="KW-1185">Reference proteome</keyword>
<evidence type="ECO:0000313" key="1">
    <source>
        <dbReference type="EMBL" id="MFC6723222.1"/>
    </source>
</evidence>